<evidence type="ECO:0008006" key="10">
    <source>
        <dbReference type="Google" id="ProtNLM"/>
    </source>
</evidence>
<name>A0A147HT23_9SPHN</name>
<dbReference type="RefSeq" id="WP_058734507.1">
    <property type="nucleotide sequence ID" value="NZ_LDTD01000134.1"/>
</dbReference>
<dbReference type="AlphaFoldDB" id="A0A147HT23"/>
<keyword evidence="4 7" id="KW-0812">Transmembrane</keyword>
<feature type="transmembrane region" description="Helical" evidence="7">
    <location>
        <begin position="127"/>
        <end position="145"/>
    </location>
</feature>
<dbReference type="Proteomes" id="UP000072867">
    <property type="component" value="Unassembled WGS sequence"/>
</dbReference>
<keyword evidence="5 7" id="KW-1133">Transmembrane helix</keyword>
<feature type="transmembrane region" description="Helical" evidence="7">
    <location>
        <begin position="457"/>
        <end position="478"/>
    </location>
</feature>
<evidence type="ECO:0000256" key="4">
    <source>
        <dbReference type="ARBA" id="ARBA00022692"/>
    </source>
</evidence>
<evidence type="ECO:0000256" key="6">
    <source>
        <dbReference type="ARBA" id="ARBA00023136"/>
    </source>
</evidence>
<keyword evidence="6 7" id="KW-0472">Membrane</keyword>
<feature type="transmembrane region" description="Helical" evidence="7">
    <location>
        <begin position="186"/>
        <end position="206"/>
    </location>
</feature>
<dbReference type="STRING" id="33051.SB4_13610"/>
<evidence type="ECO:0000256" key="5">
    <source>
        <dbReference type="ARBA" id="ARBA00022989"/>
    </source>
</evidence>
<organism evidence="8 9">
    <name type="scientific">Sphingomonas sanguinis</name>
    <dbReference type="NCBI Taxonomy" id="33051"/>
    <lineage>
        <taxon>Bacteria</taxon>
        <taxon>Pseudomonadati</taxon>
        <taxon>Pseudomonadota</taxon>
        <taxon>Alphaproteobacteria</taxon>
        <taxon>Sphingomonadales</taxon>
        <taxon>Sphingomonadaceae</taxon>
        <taxon>Sphingomonas</taxon>
    </lineage>
</organism>
<gene>
    <name evidence="8" type="ORF">NS319_16065</name>
</gene>
<dbReference type="EMBL" id="LDTD01000134">
    <property type="protein sequence ID" value="KTT68003.1"/>
    <property type="molecule type" value="Genomic_DNA"/>
</dbReference>
<evidence type="ECO:0000256" key="2">
    <source>
        <dbReference type="ARBA" id="ARBA00007430"/>
    </source>
</evidence>
<proteinExistence type="inferred from homology"/>
<protein>
    <recommendedName>
        <fullName evidence="10">Lipopolysaccharide biosynthesis protein</fullName>
    </recommendedName>
</protein>
<sequence length="508" mass="55378">MIDALDDERSIFDPVNTHLRARVASGVSVTAALQGLRVVLQMGSVVVLSRLLLPSDFGVVAMTSPVLGFMMIFQDLGLSQAAVQRRVLTQRQASTLYWLNVVFAAVTCIAALAISPVVGWFYGDPRVFHLLAAYAPLFFLSGCYAQHSALLTRQMRFSQLAIVEGAAGTIGFVASLVAAWFLRSYWAVFVLSLTTTLATGAGMMLATRWLPSRPRRDPDGRDMLHFGAGVTGANIFNFLSRNLDNILIGKVWGSVALGLYDRAYKLLLFPLRQVNNPIQRVMEPALAGLVDEPRRYRHAYMRVVRMMALFTTPAILGTMVCADWFVSLVLGSRWAEVVPIFRALALAGLLEIFGSTLGWLMITQRRSSDLATWALVNTTVCIIFFVAGLPWGPLGVAIAYSTSEVLIRTPAACWFVGRKGPVSRSDLFWLIAPFAMALAAAAGMLLVFRGLWAGPTLVGLGIGYGLAYATTWAILALFGDVRAALFEVVGFARQLIGSGLTRLRKRTA</sequence>
<dbReference type="GO" id="GO:0005886">
    <property type="term" value="C:plasma membrane"/>
    <property type="evidence" value="ECO:0007669"/>
    <property type="project" value="UniProtKB-SubCell"/>
</dbReference>
<feature type="transmembrane region" description="Helical" evidence="7">
    <location>
        <begin position="303"/>
        <end position="328"/>
    </location>
</feature>
<feature type="transmembrane region" description="Helical" evidence="7">
    <location>
        <begin position="370"/>
        <end position="391"/>
    </location>
</feature>
<evidence type="ECO:0000256" key="1">
    <source>
        <dbReference type="ARBA" id="ARBA00004651"/>
    </source>
</evidence>
<dbReference type="CDD" id="cd13127">
    <property type="entry name" value="MATE_tuaB_like"/>
    <property type="match status" value="1"/>
</dbReference>
<dbReference type="Pfam" id="PF13440">
    <property type="entry name" value="Polysacc_synt_3"/>
    <property type="match status" value="1"/>
</dbReference>
<comment type="similarity">
    <text evidence="2">Belongs to the polysaccharide synthase family.</text>
</comment>
<reference evidence="8 9" key="1">
    <citation type="journal article" date="2016" name="Front. Microbiol.">
        <title>Genomic Resource of Rice Seed Associated Bacteria.</title>
        <authorList>
            <person name="Midha S."/>
            <person name="Bansal K."/>
            <person name="Sharma S."/>
            <person name="Kumar N."/>
            <person name="Patil P.P."/>
            <person name="Chaudhry V."/>
            <person name="Patil P.B."/>
        </authorList>
    </citation>
    <scope>NUCLEOTIDE SEQUENCE [LARGE SCALE GENOMIC DNA]</scope>
    <source>
        <strain evidence="8 9">NS319</strain>
    </source>
</reference>
<dbReference type="PANTHER" id="PTHR30250:SF10">
    <property type="entry name" value="LIPOPOLYSACCHARIDE BIOSYNTHESIS PROTEIN WZXC"/>
    <property type="match status" value="1"/>
</dbReference>
<evidence type="ECO:0000313" key="9">
    <source>
        <dbReference type="Proteomes" id="UP000072867"/>
    </source>
</evidence>
<dbReference type="InterPro" id="IPR050833">
    <property type="entry name" value="Poly_Biosynth_Transport"/>
</dbReference>
<feature type="transmembrane region" description="Helical" evidence="7">
    <location>
        <begin position="428"/>
        <end position="451"/>
    </location>
</feature>
<evidence type="ECO:0000256" key="3">
    <source>
        <dbReference type="ARBA" id="ARBA00022475"/>
    </source>
</evidence>
<dbReference type="PATRIC" id="fig|33051.3.peg.715"/>
<feature type="transmembrane region" description="Helical" evidence="7">
    <location>
        <begin position="157"/>
        <end position="180"/>
    </location>
</feature>
<comment type="caution">
    <text evidence="8">The sequence shown here is derived from an EMBL/GenBank/DDBJ whole genome shotgun (WGS) entry which is preliminary data.</text>
</comment>
<accession>A0A147HT23</accession>
<evidence type="ECO:0000256" key="7">
    <source>
        <dbReference type="SAM" id="Phobius"/>
    </source>
</evidence>
<dbReference type="PANTHER" id="PTHR30250">
    <property type="entry name" value="PST FAMILY PREDICTED COLANIC ACID TRANSPORTER"/>
    <property type="match status" value="1"/>
</dbReference>
<keyword evidence="3" id="KW-1003">Cell membrane</keyword>
<evidence type="ECO:0000313" key="8">
    <source>
        <dbReference type="EMBL" id="KTT68003.1"/>
    </source>
</evidence>
<feature type="transmembrane region" description="Helical" evidence="7">
    <location>
        <begin position="97"/>
        <end position="121"/>
    </location>
</feature>
<feature type="transmembrane region" description="Helical" evidence="7">
    <location>
        <begin position="57"/>
        <end position="76"/>
    </location>
</feature>
<feature type="transmembrane region" description="Helical" evidence="7">
    <location>
        <begin position="340"/>
        <end position="363"/>
    </location>
</feature>
<comment type="subcellular location">
    <subcellularLocation>
        <location evidence="1">Cell membrane</location>
        <topology evidence="1">Multi-pass membrane protein</topology>
    </subcellularLocation>
</comment>